<dbReference type="Pfam" id="PF21761">
    <property type="entry name" value="RedAm-like_C"/>
    <property type="match status" value="1"/>
</dbReference>
<evidence type="ECO:0000259" key="3">
    <source>
        <dbReference type="Pfam" id="PF21761"/>
    </source>
</evidence>
<organism evidence="4 5">
    <name type="scientific">Chitinophaga hostae</name>
    <dbReference type="NCBI Taxonomy" id="2831022"/>
    <lineage>
        <taxon>Bacteria</taxon>
        <taxon>Pseudomonadati</taxon>
        <taxon>Bacteroidota</taxon>
        <taxon>Chitinophagia</taxon>
        <taxon>Chitinophagales</taxon>
        <taxon>Chitinophagaceae</taxon>
        <taxon>Chitinophaga</taxon>
    </lineage>
</organism>
<reference evidence="4 5" key="1">
    <citation type="submission" date="2021-04" db="EMBL/GenBank/DDBJ databases">
        <title>Chitinophaga sp. nov., isolated from the rhizosphere soil.</title>
        <authorList>
            <person name="He S."/>
        </authorList>
    </citation>
    <scope>NUCLEOTIDE SEQUENCE [LARGE SCALE GENOMIC DNA]</scope>
    <source>
        <strain evidence="4 5">2R12</strain>
    </source>
</reference>
<dbReference type="EMBL" id="JAGTXB010000029">
    <property type="protein sequence ID" value="MBS0032163.1"/>
    <property type="molecule type" value="Genomic_DNA"/>
</dbReference>
<name>A0ABS5JAD2_9BACT</name>
<evidence type="ECO:0000313" key="4">
    <source>
        <dbReference type="EMBL" id="MBS0032163.1"/>
    </source>
</evidence>
<dbReference type="PANTHER" id="PTHR43580">
    <property type="entry name" value="OXIDOREDUCTASE GLYR1-RELATED"/>
    <property type="match status" value="1"/>
</dbReference>
<dbReference type="SUPFAM" id="SSF51735">
    <property type="entry name" value="NAD(P)-binding Rossmann-fold domains"/>
    <property type="match status" value="1"/>
</dbReference>
<evidence type="ECO:0000259" key="2">
    <source>
        <dbReference type="Pfam" id="PF03446"/>
    </source>
</evidence>
<proteinExistence type="predicted"/>
<feature type="domain" description="6-phosphogluconate dehydrogenase NADP-binding" evidence="2">
    <location>
        <begin position="6"/>
        <end position="163"/>
    </location>
</feature>
<dbReference type="Proteomes" id="UP000676386">
    <property type="component" value="Unassembled WGS sequence"/>
</dbReference>
<comment type="caution">
    <text evidence="4">The sequence shown here is derived from an EMBL/GenBank/DDBJ whole genome shotgun (WGS) entry which is preliminary data.</text>
</comment>
<dbReference type="Gene3D" id="3.40.50.720">
    <property type="entry name" value="NAD(P)-binding Rossmann-like Domain"/>
    <property type="match status" value="1"/>
</dbReference>
<dbReference type="Pfam" id="PF03446">
    <property type="entry name" value="NAD_binding_2"/>
    <property type="match status" value="1"/>
</dbReference>
<evidence type="ECO:0000256" key="1">
    <source>
        <dbReference type="ARBA" id="ARBA00023002"/>
    </source>
</evidence>
<accession>A0ABS5JAD2</accession>
<feature type="domain" description="NADPH-dependent reductive aminase-like C-terminal" evidence="3">
    <location>
        <begin position="166"/>
        <end position="290"/>
    </location>
</feature>
<dbReference type="InterPro" id="IPR036291">
    <property type="entry name" value="NAD(P)-bd_dom_sf"/>
</dbReference>
<sequence length="290" mass="30413">MTADKKVSVIGLGPMGAVLARTLLHSGYKVTVWNRTMEKAAALVQDGAVPAENPAAAVQASSVIITCLNNYAATRSVLETGSAAGDLGGRLLLELTTGTPQDARDAEVWANSLGAAYLDGALLATPRQIGKPDTPIFLAGSADAYQQGEAVLKVLGGNLMYMGTAAGAAAAWDLSLLSGLFGLMAGFLQGARIFESEKLPVYELGNMIQLIAPVLGEMVRHEGVVISNNDFTDPQSSLQTCMVSMALMVRQAKEAGITNEVPQFLHQLLHKGIKAGYGEEQLGALIKAMR</sequence>
<keyword evidence="1" id="KW-0560">Oxidoreductase</keyword>
<dbReference type="PIRSF" id="PIRSF000103">
    <property type="entry name" value="HIBADH"/>
    <property type="match status" value="1"/>
</dbReference>
<gene>
    <name evidence="4" type="ORF">KE626_32825</name>
</gene>
<dbReference type="InterPro" id="IPR051265">
    <property type="entry name" value="HIBADH-related_NP60_sf"/>
</dbReference>
<protein>
    <submittedName>
        <fullName evidence="4">NAD(P)-dependent oxidoreductase</fullName>
    </submittedName>
</protein>
<dbReference type="PANTHER" id="PTHR43580:SF2">
    <property type="entry name" value="CYTOKINE-LIKE NUCLEAR FACTOR N-PAC"/>
    <property type="match status" value="1"/>
</dbReference>
<dbReference type="InterPro" id="IPR006115">
    <property type="entry name" value="6PGDH_NADP-bd"/>
</dbReference>
<dbReference type="InterPro" id="IPR013328">
    <property type="entry name" value="6PGD_dom2"/>
</dbReference>
<dbReference type="RefSeq" id="WP_211977321.1">
    <property type="nucleotide sequence ID" value="NZ_CBFHAM010000082.1"/>
</dbReference>
<dbReference type="InterPro" id="IPR048666">
    <property type="entry name" value="RedAm-like_C"/>
</dbReference>
<dbReference type="Gene3D" id="1.10.1040.10">
    <property type="entry name" value="N-(1-d-carboxylethyl)-l-norvaline Dehydrogenase, domain 2"/>
    <property type="match status" value="1"/>
</dbReference>
<dbReference type="InterPro" id="IPR015815">
    <property type="entry name" value="HIBADH-related"/>
</dbReference>
<keyword evidence="5" id="KW-1185">Reference proteome</keyword>
<evidence type="ECO:0000313" key="5">
    <source>
        <dbReference type="Proteomes" id="UP000676386"/>
    </source>
</evidence>